<accession>A0AA40F9J9</accession>
<evidence type="ECO:0000259" key="1">
    <source>
        <dbReference type="PROSITE" id="PS50011"/>
    </source>
</evidence>
<evidence type="ECO:0000313" key="3">
    <source>
        <dbReference type="Proteomes" id="UP001172155"/>
    </source>
</evidence>
<sequence>MSAKEEMDSISVTQIHAGEDDGGEITFEFNGKHIAVSVFPGRLSQDLEGHLIGLFAKATTDDLGDEYDDLVDEILDVILDAGRAIFRRVAPSPAPNPSGEDLHSLLYPETLHFRLQSVDNNPTIVSINSNDSYAAEAQFDQEVDSDLQIDSELPQYSSQQIKVLETFVGSGTVSRVLVQGQEMLCKARKSGLLDQNLERELFSLLTIKAFSRESKPIRTPQLIAYVKHAGNGHIIGLLREWIPSGVLGGSLKAVCTSTTGKERKEKWAAQIRETVDQLHEMGLVWGDGKPSNVIIDSNDNAWLIDLAGGWTDGWVDEEIADTVGGDEQAVRNIFELLGVEAKVS</sequence>
<dbReference type="PROSITE" id="PS50011">
    <property type="entry name" value="PROTEIN_KINASE_DOM"/>
    <property type="match status" value="1"/>
</dbReference>
<dbReference type="GO" id="GO:0004672">
    <property type="term" value="F:protein kinase activity"/>
    <property type="evidence" value="ECO:0007669"/>
    <property type="project" value="InterPro"/>
</dbReference>
<name>A0AA40F9J9_9PEZI</name>
<keyword evidence="3" id="KW-1185">Reference proteome</keyword>
<dbReference type="InterPro" id="IPR000719">
    <property type="entry name" value="Prot_kinase_dom"/>
</dbReference>
<feature type="domain" description="Protein kinase" evidence="1">
    <location>
        <begin position="162"/>
        <end position="344"/>
    </location>
</feature>
<dbReference type="Gene3D" id="1.10.510.10">
    <property type="entry name" value="Transferase(Phosphotransferase) domain 1"/>
    <property type="match status" value="1"/>
</dbReference>
<gene>
    <name evidence="2" type="ORF">B0T18DRAFT_397717</name>
</gene>
<dbReference type="EMBL" id="JAUKUD010000001">
    <property type="protein sequence ID" value="KAK0753729.1"/>
    <property type="molecule type" value="Genomic_DNA"/>
</dbReference>
<protein>
    <recommendedName>
        <fullName evidence="1">Protein kinase domain-containing protein</fullName>
    </recommendedName>
</protein>
<dbReference type="GO" id="GO:0005524">
    <property type="term" value="F:ATP binding"/>
    <property type="evidence" value="ECO:0007669"/>
    <property type="project" value="InterPro"/>
</dbReference>
<proteinExistence type="predicted"/>
<evidence type="ECO:0000313" key="2">
    <source>
        <dbReference type="EMBL" id="KAK0753729.1"/>
    </source>
</evidence>
<comment type="caution">
    <text evidence="2">The sequence shown here is derived from an EMBL/GenBank/DDBJ whole genome shotgun (WGS) entry which is preliminary data.</text>
</comment>
<reference evidence="2" key="1">
    <citation type="submission" date="2023-06" db="EMBL/GenBank/DDBJ databases">
        <title>Genome-scale phylogeny and comparative genomics of the fungal order Sordariales.</title>
        <authorList>
            <consortium name="Lawrence Berkeley National Laboratory"/>
            <person name="Hensen N."/>
            <person name="Bonometti L."/>
            <person name="Westerberg I."/>
            <person name="Brannstrom I.O."/>
            <person name="Guillou S."/>
            <person name="Cros-Aarteil S."/>
            <person name="Calhoun S."/>
            <person name="Haridas S."/>
            <person name="Kuo A."/>
            <person name="Mondo S."/>
            <person name="Pangilinan J."/>
            <person name="Riley R."/>
            <person name="LaButti K."/>
            <person name="Andreopoulos B."/>
            <person name="Lipzen A."/>
            <person name="Chen C."/>
            <person name="Yanf M."/>
            <person name="Daum C."/>
            <person name="Ng V."/>
            <person name="Clum A."/>
            <person name="Steindorff A."/>
            <person name="Ohm R."/>
            <person name="Martin F."/>
            <person name="Silar P."/>
            <person name="Natvig D."/>
            <person name="Lalanne C."/>
            <person name="Gautier V."/>
            <person name="Ament-velasquez S.L."/>
            <person name="Kruys A."/>
            <person name="Hutchinson M.I."/>
            <person name="Powell A.J."/>
            <person name="Barry K."/>
            <person name="Miller A.N."/>
            <person name="Grigoriev I.V."/>
            <person name="Debuchy R."/>
            <person name="Gladieux P."/>
            <person name="Thoren M.H."/>
            <person name="Johannesson H."/>
        </authorList>
    </citation>
    <scope>NUCLEOTIDE SEQUENCE</scope>
    <source>
        <strain evidence="2">SMH3187-1</strain>
    </source>
</reference>
<dbReference type="InterPro" id="IPR011009">
    <property type="entry name" value="Kinase-like_dom_sf"/>
</dbReference>
<dbReference type="AlphaFoldDB" id="A0AA40F9J9"/>
<dbReference type="SUPFAM" id="SSF56112">
    <property type="entry name" value="Protein kinase-like (PK-like)"/>
    <property type="match status" value="1"/>
</dbReference>
<organism evidence="2 3">
    <name type="scientific">Schizothecium vesticola</name>
    <dbReference type="NCBI Taxonomy" id="314040"/>
    <lineage>
        <taxon>Eukaryota</taxon>
        <taxon>Fungi</taxon>
        <taxon>Dikarya</taxon>
        <taxon>Ascomycota</taxon>
        <taxon>Pezizomycotina</taxon>
        <taxon>Sordariomycetes</taxon>
        <taxon>Sordariomycetidae</taxon>
        <taxon>Sordariales</taxon>
        <taxon>Schizotheciaceae</taxon>
        <taxon>Schizothecium</taxon>
    </lineage>
</organism>
<dbReference type="Proteomes" id="UP001172155">
    <property type="component" value="Unassembled WGS sequence"/>
</dbReference>